<evidence type="ECO:0000256" key="8">
    <source>
        <dbReference type="SAM" id="MobiDB-lite"/>
    </source>
</evidence>
<name>A0AAE9DKV2_CAEBR</name>
<protein>
    <recommendedName>
        <fullName evidence="7">Major sperm protein</fullName>
    </recommendedName>
</protein>
<accession>A0AAE9DKV2</accession>
<proteinExistence type="predicted"/>
<dbReference type="InterPro" id="IPR008962">
    <property type="entry name" value="PapD-like_sf"/>
</dbReference>
<keyword evidence="4" id="KW-0966">Cell projection</keyword>
<dbReference type="GO" id="GO:0031143">
    <property type="term" value="C:pseudopodium"/>
    <property type="evidence" value="ECO:0007669"/>
    <property type="project" value="UniProtKB-SubCell"/>
</dbReference>
<dbReference type="PROSITE" id="PS50202">
    <property type="entry name" value="MSP"/>
    <property type="match status" value="1"/>
</dbReference>
<feature type="compositionally biased region" description="Basic and acidic residues" evidence="8">
    <location>
        <begin position="207"/>
        <end position="230"/>
    </location>
</feature>
<evidence type="ECO:0000256" key="2">
    <source>
        <dbReference type="ARBA" id="ARBA00022490"/>
    </source>
</evidence>
<evidence type="ECO:0000256" key="6">
    <source>
        <dbReference type="ARBA" id="ARBA00037818"/>
    </source>
</evidence>
<dbReference type="AlphaFoldDB" id="A0AAE9DKV2"/>
<evidence type="ECO:0000259" key="9">
    <source>
        <dbReference type="PROSITE" id="PS50202"/>
    </source>
</evidence>
<dbReference type="SUPFAM" id="SSF49354">
    <property type="entry name" value="PapD-like"/>
    <property type="match status" value="1"/>
</dbReference>
<organism evidence="10 11">
    <name type="scientific">Caenorhabditis briggsae</name>
    <dbReference type="NCBI Taxonomy" id="6238"/>
    <lineage>
        <taxon>Eukaryota</taxon>
        <taxon>Metazoa</taxon>
        <taxon>Ecdysozoa</taxon>
        <taxon>Nematoda</taxon>
        <taxon>Chromadorea</taxon>
        <taxon>Rhabditida</taxon>
        <taxon>Rhabditina</taxon>
        <taxon>Rhabditomorpha</taxon>
        <taxon>Rhabditoidea</taxon>
        <taxon>Rhabditidae</taxon>
        <taxon>Peloderinae</taxon>
        <taxon>Caenorhabditis</taxon>
    </lineage>
</organism>
<evidence type="ECO:0000313" key="10">
    <source>
        <dbReference type="EMBL" id="ULU06719.1"/>
    </source>
</evidence>
<dbReference type="EMBL" id="CP090892">
    <property type="protein sequence ID" value="ULU06719.1"/>
    <property type="molecule type" value="Genomic_DNA"/>
</dbReference>
<evidence type="ECO:0000256" key="7">
    <source>
        <dbReference type="RuleBase" id="RU003425"/>
    </source>
</evidence>
<keyword evidence="3 7" id="KW-0206">Cytoskeleton</keyword>
<dbReference type="Pfam" id="PF00635">
    <property type="entry name" value="Motile_Sperm"/>
    <property type="match status" value="1"/>
</dbReference>
<comment type="function">
    <text evidence="5 7">Central component in molecular interactions underlying sperm crawling. Forms an extensive filament system that extends from sperm villipoda, along the leading edge of the pseudopod.</text>
</comment>
<dbReference type="InterPro" id="IPR051155">
    <property type="entry name" value="Nematode_MSP"/>
</dbReference>
<dbReference type="InterPro" id="IPR013783">
    <property type="entry name" value="Ig-like_fold"/>
</dbReference>
<dbReference type="PANTHER" id="PTHR22920:SF7">
    <property type="entry name" value="MSP DOMAIN-CONTAINING PROTEIN-RELATED"/>
    <property type="match status" value="1"/>
</dbReference>
<dbReference type="Proteomes" id="UP000827892">
    <property type="component" value="Chromosome II"/>
</dbReference>
<sequence>MKRLGVDPPCGVLDPKEAVLLAVSCDAFAYGQEDTNNDRITVEWTNTPDGAAKQFRRERFQGDAKNYLAQEMNFGGAPPPLDDQYCASILTEAVWKQIEKKEIDYRKDLSGWRHKFEAEKDIVEEFAVRTEPRLRQWCENTDFTIRLLRSCNELALAQFYQDQLNEQAVYMQKVDHRRDILVAYIHQFTQWILEEESEKKKNKKKKEKIEGGEDEKEKLTEIEKEKESDKTTSTIELKL</sequence>
<dbReference type="GO" id="GO:0005856">
    <property type="term" value="C:cytoskeleton"/>
    <property type="evidence" value="ECO:0007669"/>
    <property type="project" value="UniProtKB-SubCell"/>
</dbReference>
<gene>
    <name evidence="10" type="ORF">L3Y34_018497</name>
</gene>
<evidence type="ECO:0000256" key="5">
    <source>
        <dbReference type="ARBA" id="ARBA00037744"/>
    </source>
</evidence>
<keyword evidence="2" id="KW-0963">Cytoplasm</keyword>
<evidence type="ECO:0000256" key="3">
    <source>
        <dbReference type="ARBA" id="ARBA00023212"/>
    </source>
</evidence>
<comment type="subcellular location">
    <subcellularLocation>
        <location evidence="6">Cell projection</location>
        <location evidence="6">Pseudopodium</location>
    </subcellularLocation>
    <subcellularLocation>
        <location evidence="1">Cytoplasm</location>
        <location evidence="1">Cytoskeleton</location>
    </subcellularLocation>
</comment>
<feature type="region of interest" description="Disordered" evidence="8">
    <location>
        <begin position="197"/>
        <end position="239"/>
    </location>
</feature>
<evidence type="ECO:0000313" key="11">
    <source>
        <dbReference type="Proteomes" id="UP000827892"/>
    </source>
</evidence>
<dbReference type="PANTHER" id="PTHR22920">
    <property type="entry name" value="MAJOR SPERM PROTEIN"/>
    <property type="match status" value="1"/>
</dbReference>
<feature type="domain" description="MSP" evidence="9">
    <location>
        <begin position="1"/>
        <end position="73"/>
    </location>
</feature>
<dbReference type="Gene3D" id="2.60.40.10">
    <property type="entry name" value="Immunoglobulins"/>
    <property type="match status" value="1"/>
</dbReference>
<dbReference type="InterPro" id="IPR000535">
    <property type="entry name" value="MSP_dom"/>
</dbReference>
<evidence type="ECO:0000256" key="4">
    <source>
        <dbReference type="ARBA" id="ARBA00023273"/>
    </source>
</evidence>
<reference evidence="10 11" key="1">
    <citation type="submission" date="2022-05" db="EMBL/GenBank/DDBJ databases">
        <title>Chromosome-level reference genomes for two strains of Caenorhabditis briggsae: an improved platform for comparative genomics.</title>
        <authorList>
            <person name="Stevens L."/>
            <person name="Andersen E.C."/>
        </authorList>
    </citation>
    <scope>NUCLEOTIDE SEQUENCE [LARGE SCALE GENOMIC DNA]</scope>
    <source>
        <strain evidence="10">QX1410_ONT</strain>
        <tissue evidence="10">Whole-organism</tissue>
    </source>
</reference>
<evidence type="ECO:0000256" key="1">
    <source>
        <dbReference type="ARBA" id="ARBA00004245"/>
    </source>
</evidence>